<evidence type="ECO:0000313" key="2">
    <source>
        <dbReference type="EMBL" id="QTL96525.1"/>
    </source>
</evidence>
<name>A0A8A7K8T2_9FIRM</name>
<dbReference type="RefSeq" id="WP_230868242.1">
    <property type="nucleotide sequence ID" value="NZ_CP046640.1"/>
</dbReference>
<feature type="domain" description="Helix-turn-helix" evidence="1">
    <location>
        <begin position="39"/>
        <end position="86"/>
    </location>
</feature>
<dbReference type="KEGG" id="ifn:GM661_00355"/>
<accession>A0A8A7K8T2</accession>
<dbReference type="InterPro" id="IPR041657">
    <property type="entry name" value="HTH_17"/>
</dbReference>
<proteinExistence type="predicted"/>
<reference evidence="2" key="1">
    <citation type="submission" date="2019-12" db="EMBL/GenBank/DDBJ databases">
        <authorList>
            <person name="zhang j."/>
            <person name="sun C.M."/>
        </authorList>
    </citation>
    <scope>NUCLEOTIDE SEQUENCE</scope>
    <source>
        <strain evidence="2">NS-1</strain>
    </source>
</reference>
<evidence type="ECO:0000259" key="1">
    <source>
        <dbReference type="Pfam" id="PF12728"/>
    </source>
</evidence>
<dbReference type="Pfam" id="PF12728">
    <property type="entry name" value="HTH_17"/>
    <property type="match status" value="1"/>
</dbReference>
<organism evidence="2 3">
    <name type="scientific">Iocasia fonsfrigidae</name>
    <dbReference type="NCBI Taxonomy" id="2682810"/>
    <lineage>
        <taxon>Bacteria</taxon>
        <taxon>Bacillati</taxon>
        <taxon>Bacillota</taxon>
        <taxon>Clostridia</taxon>
        <taxon>Halanaerobiales</taxon>
        <taxon>Halanaerobiaceae</taxon>
        <taxon>Iocasia</taxon>
    </lineage>
</organism>
<gene>
    <name evidence="2" type="ORF">GM661_00355</name>
</gene>
<dbReference type="AlphaFoldDB" id="A0A8A7K8T2"/>
<sequence>MGVMEQILQQLKEMTEKIDSLPAAAGKDGAVLIDGKAALTTNEAKELTGIGRQNLIDMAKIGKVPHFMNGSDYRFPVRPLLKWMESEAYRNMEKKKTEKEFDIMRLTS</sequence>
<protein>
    <submittedName>
        <fullName evidence="2">Helix-turn-helix domain-containing protein</fullName>
    </submittedName>
</protein>
<evidence type="ECO:0000313" key="3">
    <source>
        <dbReference type="Proteomes" id="UP000665020"/>
    </source>
</evidence>
<dbReference type="Proteomes" id="UP000665020">
    <property type="component" value="Chromosome"/>
</dbReference>
<dbReference type="EMBL" id="CP046640">
    <property type="protein sequence ID" value="QTL96525.1"/>
    <property type="molecule type" value="Genomic_DNA"/>
</dbReference>
<keyword evidence="3" id="KW-1185">Reference proteome</keyword>